<proteinExistence type="predicted"/>
<dbReference type="EMBL" id="BRPK01000003">
    <property type="protein sequence ID" value="GLB36575.1"/>
    <property type="molecule type" value="Genomic_DNA"/>
</dbReference>
<reference evidence="1" key="1">
    <citation type="submission" date="2022-07" db="EMBL/GenBank/DDBJ databases">
        <title>The genome of Lyophyllum shimeji provides insight into the initial evolution of ectomycorrhizal fungal genome.</title>
        <authorList>
            <person name="Kobayashi Y."/>
            <person name="Shibata T."/>
            <person name="Hirakawa H."/>
            <person name="Shigenobu S."/>
            <person name="Nishiyama T."/>
            <person name="Yamada A."/>
            <person name="Hasebe M."/>
            <person name="Kawaguchi M."/>
        </authorList>
    </citation>
    <scope>NUCLEOTIDE SEQUENCE</scope>
    <source>
        <strain evidence="1">AT787</strain>
    </source>
</reference>
<evidence type="ECO:0000313" key="2">
    <source>
        <dbReference type="Proteomes" id="UP001063166"/>
    </source>
</evidence>
<gene>
    <name evidence="1" type="ORF">LshimejAT787_0308630</name>
</gene>
<sequence>MDTRTSLSMGFWGSNSWPTRSAGIGAQPPSRSLAHFKPCDCLQKPCELPTVASLLVTLPTRCSLAAATTLAALLAFYGSVTVASGHGNTSRSLTAGSAPPSE</sequence>
<evidence type="ECO:0000313" key="1">
    <source>
        <dbReference type="EMBL" id="GLB36575.1"/>
    </source>
</evidence>
<comment type="caution">
    <text evidence="1">The sequence shown here is derived from an EMBL/GenBank/DDBJ whole genome shotgun (WGS) entry which is preliminary data.</text>
</comment>
<protein>
    <submittedName>
        <fullName evidence="1">Uncharacterized protein</fullName>
    </submittedName>
</protein>
<keyword evidence="2" id="KW-1185">Reference proteome</keyword>
<dbReference type="Proteomes" id="UP001063166">
    <property type="component" value="Unassembled WGS sequence"/>
</dbReference>
<accession>A0A9P3PIH6</accession>
<name>A0A9P3PIH6_LYOSH</name>
<organism evidence="1 2">
    <name type="scientific">Lyophyllum shimeji</name>
    <name type="common">Hon-shimeji</name>
    <name type="synonym">Tricholoma shimeji</name>
    <dbReference type="NCBI Taxonomy" id="47721"/>
    <lineage>
        <taxon>Eukaryota</taxon>
        <taxon>Fungi</taxon>
        <taxon>Dikarya</taxon>
        <taxon>Basidiomycota</taxon>
        <taxon>Agaricomycotina</taxon>
        <taxon>Agaricomycetes</taxon>
        <taxon>Agaricomycetidae</taxon>
        <taxon>Agaricales</taxon>
        <taxon>Tricholomatineae</taxon>
        <taxon>Lyophyllaceae</taxon>
        <taxon>Lyophyllum</taxon>
    </lineage>
</organism>
<dbReference type="AlphaFoldDB" id="A0A9P3PIH6"/>